<keyword evidence="3" id="KW-1185">Reference proteome</keyword>
<feature type="transmembrane region" description="Helical" evidence="1">
    <location>
        <begin position="6"/>
        <end position="28"/>
    </location>
</feature>
<dbReference type="Pfam" id="PF16955">
    <property type="entry name" value="OFeT_1"/>
    <property type="match status" value="1"/>
</dbReference>
<accession>A0AA40SWJ4</accession>
<organism evidence="2 3">
    <name type="scientific">Komarekiella delphini-convector SJRDD-AB1</name>
    <dbReference type="NCBI Taxonomy" id="2593771"/>
    <lineage>
        <taxon>Bacteria</taxon>
        <taxon>Bacillati</taxon>
        <taxon>Cyanobacteriota</taxon>
        <taxon>Cyanophyceae</taxon>
        <taxon>Nostocales</taxon>
        <taxon>Nostocaceae</taxon>
        <taxon>Komarekiella</taxon>
        <taxon>Komarekiella delphini-convector</taxon>
    </lineage>
</organism>
<feature type="transmembrane region" description="Helical" evidence="1">
    <location>
        <begin position="182"/>
        <end position="199"/>
    </location>
</feature>
<feature type="transmembrane region" description="Helical" evidence="1">
    <location>
        <begin position="128"/>
        <end position="146"/>
    </location>
</feature>
<keyword evidence="1" id="KW-0812">Transmembrane</keyword>
<dbReference type="EMBL" id="VJXY01000009">
    <property type="protein sequence ID" value="MBD6616312.1"/>
    <property type="molecule type" value="Genomic_DNA"/>
</dbReference>
<keyword evidence="1" id="KW-1133">Transmembrane helix</keyword>
<evidence type="ECO:0000313" key="3">
    <source>
        <dbReference type="Proteomes" id="UP001165986"/>
    </source>
</evidence>
<feature type="transmembrane region" description="Helical" evidence="1">
    <location>
        <begin position="152"/>
        <end position="170"/>
    </location>
</feature>
<dbReference type="RefSeq" id="WP_191757547.1">
    <property type="nucleotide sequence ID" value="NZ_VJXY01000009.1"/>
</dbReference>
<name>A0AA40SWJ4_9NOST</name>
<gene>
    <name evidence="2" type="ORF">FNW02_10800</name>
</gene>
<dbReference type="InterPro" id="IPR031594">
    <property type="entry name" value="OFeT_1"/>
</dbReference>
<dbReference type="Proteomes" id="UP001165986">
    <property type="component" value="Unassembled WGS sequence"/>
</dbReference>
<dbReference type="AlphaFoldDB" id="A0AA40SWJ4"/>
<evidence type="ECO:0000256" key="1">
    <source>
        <dbReference type="SAM" id="Phobius"/>
    </source>
</evidence>
<sequence>MNWEIFLASFAGSLIELVEILGIVIVVGRLAGWRNALVGSGSGIALTIIVSLILGKSLTLIPVDILRIVAGSLLLLFGQKWTRSIIKYYGGIPKRGGDKEDRLEAELAKEDNQSGWNWFAVVTTFKGALLDSVEVAIAVVTLGAAGGQWIDAISGAVVAAVGLAVFAFLFRTPLNQIPVKPMKFVAAMLLMGFGIYWLGEGLNVEWPGGNWAIIWLPLAWGCFMATAAALLRWRVGLQKPEEIVS</sequence>
<protein>
    <submittedName>
        <fullName evidence="2">COG4280 domain-containing protein</fullName>
    </submittedName>
</protein>
<evidence type="ECO:0000313" key="2">
    <source>
        <dbReference type="EMBL" id="MBD6616312.1"/>
    </source>
</evidence>
<feature type="transmembrane region" description="Helical" evidence="1">
    <location>
        <begin position="60"/>
        <end position="78"/>
    </location>
</feature>
<reference evidence="2" key="1">
    <citation type="submission" date="2019-07" db="EMBL/GenBank/DDBJ databases">
        <title>Toxilogical consequences of a new and cryptic species of cyanobacteria (Komarekiella delphini-convector) recovered from the epidermis of a bottlenose dolphin and 1500 ft. in the air.</title>
        <authorList>
            <person name="Brown A.O."/>
            <person name="Dvorak P."/>
            <person name="Villanueva C.D."/>
            <person name="Foss A.J."/>
            <person name="Garvey A.D."/>
            <person name="Gibson Q.A."/>
            <person name="Johansen J.R."/>
            <person name="Casamatta D.A."/>
        </authorList>
    </citation>
    <scope>NUCLEOTIDE SEQUENCE</scope>
    <source>
        <strain evidence="2">SJRDD-AB1</strain>
    </source>
</reference>
<keyword evidence="1" id="KW-0472">Membrane</keyword>
<feature type="transmembrane region" description="Helical" evidence="1">
    <location>
        <begin position="211"/>
        <end position="231"/>
    </location>
</feature>
<feature type="transmembrane region" description="Helical" evidence="1">
    <location>
        <begin position="35"/>
        <end position="54"/>
    </location>
</feature>
<proteinExistence type="predicted"/>
<comment type="caution">
    <text evidence="2">The sequence shown here is derived from an EMBL/GenBank/DDBJ whole genome shotgun (WGS) entry which is preliminary data.</text>
</comment>